<dbReference type="AlphaFoldDB" id="A0A2U8DG42"/>
<dbReference type="Pfam" id="PF02120">
    <property type="entry name" value="Flg_hook"/>
    <property type="match status" value="1"/>
</dbReference>
<accession>A0A2U8DG42</accession>
<dbReference type="OrthoDB" id="6554452at2"/>
<dbReference type="EMBL" id="CP029161">
    <property type="protein sequence ID" value="AWH90683.1"/>
    <property type="molecule type" value="Genomic_DNA"/>
</dbReference>
<dbReference type="CDD" id="cd17470">
    <property type="entry name" value="T3SS_Flik_C"/>
    <property type="match status" value="1"/>
</dbReference>
<proteinExistence type="predicted"/>
<dbReference type="InterPro" id="IPR038610">
    <property type="entry name" value="FliK-like_C_sf"/>
</dbReference>
<reference evidence="2 3" key="1">
    <citation type="submission" date="2018-04" db="EMBL/GenBank/DDBJ databases">
        <title>Genome sequence of Buchnera aphidicola from Melaphis sacchari.</title>
        <authorList>
            <person name="Geib S.M."/>
            <person name="Palmer N.A."/>
            <person name="Sattler S.E."/>
            <person name="Sarath G."/>
        </authorList>
    </citation>
    <scope>NUCLEOTIDE SEQUENCE [LARGE SCALE GENOMIC DNA]</scope>
    <source>
        <strain evidence="2 3">LSU</strain>
    </source>
</reference>
<protein>
    <recommendedName>
        <fullName evidence="1">Flagellar hook-length control protein-like C-terminal domain-containing protein</fullName>
    </recommendedName>
</protein>
<evidence type="ECO:0000313" key="3">
    <source>
        <dbReference type="Proteomes" id="UP000244884"/>
    </source>
</evidence>
<dbReference type="InterPro" id="IPR021136">
    <property type="entry name" value="Flagellar_hook_control-like_C"/>
</dbReference>
<gene>
    <name evidence="2" type="ORF">DD681_02655</name>
</gene>
<dbReference type="Gene3D" id="3.30.750.140">
    <property type="match status" value="1"/>
</dbReference>
<dbReference type="RefSeq" id="WP_158341458.1">
    <property type="nucleotide sequence ID" value="NZ_CP029161.1"/>
</dbReference>
<organism evidence="2 3">
    <name type="scientific">Buchnera aphidicola</name>
    <name type="common">Melanaphis sacchari</name>
    <dbReference type="NCBI Taxonomy" id="2173854"/>
    <lineage>
        <taxon>Bacteria</taxon>
        <taxon>Pseudomonadati</taxon>
        <taxon>Pseudomonadota</taxon>
        <taxon>Gammaproteobacteria</taxon>
        <taxon>Enterobacterales</taxon>
        <taxon>Erwiniaceae</taxon>
        <taxon>Buchnera</taxon>
    </lineage>
</organism>
<evidence type="ECO:0000313" key="2">
    <source>
        <dbReference type="EMBL" id="AWH90683.1"/>
    </source>
</evidence>
<dbReference type="Proteomes" id="UP000244884">
    <property type="component" value="Chromosome"/>
</dbReference>
<feature type="domain" description="Flagellar hook-length control protein-like C-terminal" evidence="1">
    <location>
        <begin position="158"/>
        <end position="231"/>
    </location>
</feature>
<evidence type="ECO:0000259" key="1">
    <source>
        <dbReference type="Pfam" id="PF02120"/>
    </source>
</evidence>
<name>A0A2U8DG42_9GAMM</name>
<sequence length="282" mass="33601">MNKNKLKKAIRSASLSFFNISKKNRIIDYKRKNKKYIIQSLSSKSIKMHHLYKSKNCNVFNKKFNEYFKKIPHFLDARTNDKNNQKILKNDINAFYCTSNPIYKKNSFLFKNTNKIENITKLINFSNDKISRSKSNLKSFIFSNLDLNVKWKKVINRQILLSISKKEKQAEMHLKSDFFGSIYIKMKIEKNYVTLNFFSKNQEIKIFLDNCIPLLIDSLIKNGIQLNKINIYDSFCTKKIYSEKHKNNIKSIFLNELLFKENINSKKQYITLPQDKFIDMYV</sequence>